<dbReference type="PANTHER" id="PTHR11435:SF1">
    <property type="entry name" value="NADH-UBIQUINONE OXIDOREDUCTASE CHAIN 6"/>
    <property type="match status" value="1"/>
</dbReference>
<evidence type="ECO:0000256" key="4">
    <source>
        <dbReference type="ARBA" id="ARBA00021095"/>
    </source>
</evidence>
<evidence type="ECO:0000256" key="11">
    <source>
        <dbReference type="ARBA" id="ARBA00023027"/>
    </source>
</evidence>
<keyword evidence="5 15" id="KW-0813">Transport</keyword>
<evidence type="ECO:0000256" key="8">
    <source>
        <dbReference type="ARBA" id="ARBA00022967"/>
    </source>
</evidence>
<keyword evidence="9 15" id="KW-0249">Electron transport</keyword>
<evidence type="ECO:0000256" key="15">
    <source>
        <dbReference type="RuleBase" id="RU004430"/>
    </source>
</evidence>
<comment type="similarity">
    <text evidence="2 15">Belongs to the complex I subunit 6 family.</text>
</comment>
<dbReference type="GO" id="GO:0008137">
    <property type="term" value="F:NADH dehydrogenase (ubiquinone) activity"/>
    <property type="evidence" value="ECO:0007669"/>
    <property type="project" value="UniProtKB-UniRule"/>
</dbReference>
<keyword evidence="13 15" id="KW-0472">Membrane</keyword>
<gene>
    <name evidence="16" type="primary">ND6</name>
    <name evidence="17" type="synonym">nad6</name>
</gene>
<dbReference type="InterPro" id="IPR001457">
    <property type="entry name" value="NADH_UbQ/plastoQ_OxRdtase_su6"/>
</dbReference>
<evidence type="ECO:0000256" key="13">
    <source>
        <dbReference type="ARBA" id="ARBA00023136"/>
    </source>
</evidence>
<evidence type="ECO:0000313" key="17">
    <source>
        <dbReference type="EMBL" id="AFY05000.1"/>
    </source>
</evidence>
<keyword evidence="8 15" id="KW-1278">Translocase</keyword>
<evidence type="ECO:0000256" key="6">
    <source>
        <dbReference type="ARBA" id="ARBA00022660"/>
    </source>
</evidence>
<evidence type="ECO:0000256" key="1">
    <source>
        <dbReference type="ARBA" id="ARBA00004225"/>
    </source>
</evidence>
<keyword evidence="15" id="KW-0830">Ubiquinone</keyword>
<organism evidence="16">
    <name type="scientific">Tipula abdominalis</name>
    <dbReference type="NCBI Taxonomy" id="560804"/>
    <lineage>
        <taxon>Eukaryota</taxon>
        <taxon>Metazoa</taxon>
        <taxon>Ecdysozoa</taxon>
        <taxon>Arthropoda</taxon>
        <taxon>Hexapoda</taxon>
        <taxon>Insecta</taxon>
        <taxon>Pterygota</taxon>
        <taxon>Neoptera</taxon>
        <taxon>Endopterygota</taxon>
        <taxon>Diptera</taxon>
        <taxon>Nematocera</taxon>
        <taxon>Tipuloidea</taxon>
        <taxon>Tipulidae</taxon>
        <taxon>Tipula</taxon>
    </lineage>
</organism>
<keyword evidence="10 15" id="KW-1133">Transmembrane helix</keyword>
<comment type="subcellular location">
    <subcellularLocation>
        <location evidence="1 15">Mitochondrion membrane</location>
        <topology evidence="1 15">Multi-pass membrane protein</topology>
    </subcellularLocation>
</comment>
<sequence length="175" mass="20455">MMQFMFIMCSLIISFLFTQMKHPLSMGFILLIQTFFICLITGSLMKTFWFSYVLFLIFVGGMLVLFIYMTSLASNEMFNFSLKNFFLASFLLMFSMLLIFILNDLPSLNSFSLNAEMTSIINEMNFIKENSLNLNKLYNFPTNMLTLLLINYLFLTLIIIVKITNNFFGPLRQIN</sequence>
<dbReference type="GO" id="GO:0031966">
    <property type="term" value="C:mitochondrial membrane"/>
    <property type="evidence" value="ECO:0007669"/>
    <property type="project" value="UniProtKB-SubCell"/>
</dbReference>
<keyword evidence="7 15" id="KW-0812">Transmembrane</keyword>
<feature type="transmembrane region" description="Helical" evidence="15">
    <location>
        <begin position="144"/>
        <end position="163"/>
    </location>
</feature>
<evidence type="ECO:0000256" key="10">
    <source>
        <dbReference type="ARBA" id="ARBA00022989"/>
    </source>
</evidence>
<evidence type="ECO:0000256" key="9">
    <source>
        <dbReference type="ARBA" id="ARBA00022982"/>
    </source>
</evidence>
<feature type="transmembrane region" description="Helical" evidence="15">
    <location>
        <begin position="50"/>
        <end position="73"/>
    </location>
</feature>
<evidence type="ECO:0000256" key="2">
    <source>
        <dbReference type="ARBA" id="ARBA00005698"/>
    </source>
</evidence>
<dbReference type="Pfam" id="PF00499">
    <property type="entry name" value="Oxidored_q3"/>
    <property type="match status" value="1"/>
</dbReference>
<dbReference type="InterPro" id="IPR050269">
    <property type="entry name" value="ComplexI_Subunit6"/>
</dbReference>
<reference evidence="17" key="3">
    <citation type="journal article" date="2013" name="Syst. Entomol.">
        <title>Shaking the Diptera tree of life: performance analysis of nuclear and mitochondrial sequence data partitions.</title>
        <authorList>
            <person name="Caravas J."/>
            <person name="Friedrich M."/>
        </authorList>
    </citation>
    <scope>NUCLEOTIDE SEQUENCE</scope>
</reference>
<reference evidence="16" key="2">
    <citation type="journal article" date="2012" name="Genome Biol. Evol.">
        <title>Mitochondrial genome sequences of Nematocera (lower Diptera): evidence of rearrangement following a complete genome duplication in a winter crane fly.</title>
        <authorList>
            <person name="Beckenbach A.T."/>
        </authorList>
    </citation>
    <scope>NUCLEOTIDE SEQUENCE</scope>
</reference>
<reference evidence="17" key="1">
    <citation type="journal article" date="2011" name="Proc. Natl. Acad. Sci. U.S.A.">
        <title>Episodic radiations in the fly tree of life.</title>
        <authorList>
            <person name="Wiegmann B.M."/>
            <person name="Trautwein M.D."/>
            <person name="Winkler I.S."/>
            <person name="Barr N.B."/>
            <person name="Kim J.W."/>
            <person name="Lambkin C."/>
            <person name="Bertone M.A."/>
            <person name="Cassel B.K."/>
            <person name="Bayless K.M."/>
            <person name="Heimberg A.M."/>
            <person name="Wheeler B.M."/>
            <person name="Peterson K.J."/>
            <person name="Pape T."/>
            <person name="Sinclair B.J."/>
            <person name="Skevington J.H."/>
            <person name="Blagoderov V."/>
            <person name="Caravas J."/>
            <person name="Kutty S.N."/>
            <person name="Schmidt-Ott U."/>
            <person name="Kampmeier G.E."/>
            <person name="Thompson F.C."/>
            <person name="Grimaldi D.A."/>
            <person name="Beckenbach A.T."/>
            <person name="Courtney G.W."/>
            <person name="Friedrich M."/>
            <person name="Meier R."/>
            <person name="Yeates D.K."/>
        </authorList>
    </citation>
    <scope>NUCLEOTIDE SEQUENCE</scope>
</reference>
<evidence type="ECO:0000256" key="5">
    <source>
        <dbReference type="ARBA" id="ARBA00022448"/>
    </source>
</evidence>
<dbReference type="EC" id="7.1.1.2" evidence="3 15"/>
<feature type="transmembrane region" description="Helical" evidence="15">
    <location>
        <begin position="24"/>
        <end position="44"/>
    </location>
</feature>
<keyword evidence="12 15" id="KW-0496">Mitochondrion</keyword>
<keyword evidence="11 15" id="KW-0520">NAD</keyword>
<protein>
    <recommendedName>
        <fullName evidence="4 15">NADH-ubiquinone oxidoreductase chain 6</fullName>
        <ecNumber evidence="3 15">7.1.1.2</ecNumber>
    </recommendedName>
</protein>
<evidence type="ECO:0000256" key="7">
    <source>
        <dbReference type="ARBA" id="ARBA00022692"/>
    </source>
</evidence>
<comment type="catalytic activity">
    <reaction evidence="14 15">
        <text>a ubiquinone + NADH + 5 H(+)(in) = a ubiquinol + NAD(+) + 4 H(+)(out)</text>
        <dbReference type="Rhea" id="RHEA:29091"/>
        <dbReference type="Rhea" id="RHEA-COMP:9565"/>
        <dbReference type="Rhea" id="RHEA-COMP:9566"/>
        <dbReference type="ChEBI" id="CHEBI:15378"/>
        <dbReference type="ChEBI" id="CHEBI:16389"/>
        <dbReference type="ChEBI" id="CHEBI:17976"/>
        <dbReference type="ChEBI" id="CHEBI:57540"/>
        <dbReference type="ChEBI" id="CHEBI:57945"/>
        <dbReference type="EC" id="7.1.1.2"/>
    </reaction>
</comment>
<keyword evidence="6 15" id="KW-0679">Respiratory chain</keyword>
<accession>G8J896</accession>
<proteinExistence type="inferred from homology"/>
<dbReference type="EMBL" id="JN861743">
    <property type="protein sequence ID" value="AET13014.1"/>
    <property type="molecule type" value="Genomic_DNA"/>
</dbReference>
<evidence type="ECO:0000256" key="3">
    <source>
        <dbReference type="ARBA" id="ARBA00012944"/>
    </source>
</evidence>
<dbReference type="EMBL" id="KC177087">
    <property type="protein sequence ID" value="AFY05000.1"/>
    <property type="molecule type" value="Genomic_DNA"/>
</dbReference>
<evidence type="ECO:0000256" key="14">
    <source>
        <dbReference type="ARBA" id="ARBA00049551"/>
    </source>
</evidence>
<geneLocation type="mitochondrion" evidence="16"/>
<comment type="function">
    <text evidence="15">Core subunit of the mitochondrial membrane respiratory chain NADH dehydrogenase (Complex I) which catalyzes electron transfer from NADH through the respiratory chain, using ubiquinone as an electron acceptor. Essential for the catalytic activity and assembly of complex I.</text>
</comment>
<evidence type="ECO:0000256" key="12">
    <source>
        <dbReference type="ARBA" id="ARBA00023128"/>
    </source>
</evidence>
<evidence type="ECO:0000313" key="16">
    <source>
        <dbReference type="EMBL" id="AET13014.1"/>
    </source>
</evidence>
<feature type="transmembrane region" description="Helical" evidence="15">
    <location>
        <begin position="85"/>
        <end position="102"/>
    </location>
</feature>
<name>G8J896_9DIPT</name>
<dbReference type="AlphaFoldDB" id="G8J896"/>
<dbReference type="PANTHER" id="PTHR11435">
    <property type="entry name" value="NADH UBIQUINONE OXIDOREDUCTASE SUBUNIT ND6"/>
    <property type="match status" value="1"/>
</dbReference>